<evidence type="ECO:0008006" key="2">
    <source>
        <dbReference type="Google" id="ProtNLM"/>
    </source>
</evidence>
<dbReference type="EMBL" id="CP114014">
    <property type="protein sequence ID" value="XAY05944.1"/>
    <property type="molecule type" value="Genomic_DNA"/>
</dbReference>
<sequence length="50" mass="5183">MRWLAVLVVLLVLGLTLQTVGVAAGAWIALLALAAMTAGWLFLGSPFGDD</sequence>
<dbReference type="AlphaFoldDB" id="A0AAU7AW71"/>
<accession>A0AAU7AW71</accession>
<organism evidence="1">
    <name type="scientific">Paraconexibacter sp. AEG42_29</name>
    <dbReference type="NCBI Taxonomy" id="2997339"/>
    <lineage>
        <taxon>Bacteria</taxon>
        <taxon>Bacillati</taxon>
        <taxon>Actinomycetota</taxon>
        <taxon>Thermoleophilia</taxon>
        <taxon>Solirubrobacterales</taxon>
        <taxon>Paraconexibacteraceae</taxon>
        <taxon>Paraconexibacter</taxon>
    </lineage>
</organism>
<reference evidence="1" key="1">
    <citation type="submission" date="2022-12" db="EMBL/GenBank/DDBJ databases">
        <title>Paraconexibacter alkalitolerans sp. nov. and Baekduia alba sp. nov., isolated from soil and emended description of the genera Paraconexibacter (Chun et al., 2020) and Baekduia (An et al., 2020).</title>
        <authorList>
            <person name="Vieira S."/>
            <person name="Huber K.J."/>
            <person name="Geppert A."/>
            <person name="Wolf J."/>
            <person name="Neumann-Schaal M."/>
            <person name="Muesken M."/>
            <person name="Overmann J."/>
        </authorList>
    </citation>
    <scope>NUCLEOTIDE SEQUENCE</scope>
    <source>
        <strain evidence="1">AEG42_29</strain>
    </source>
</reference>
<evidence type="ECO:0000313" key="1">
    <source>
        <dbReference type="EMBL" id="XAY05944.1"/>
    </source>
</evidence>
<dbReference type="KEGG" id="parq:DSM112329_02805"/>
<gene>
    <name evidence="1" type="ORF">DSM112329_02805</name>
</gene>
<protein>
    <recommendedName>
        <fullName evidence="2">DUF4175 domain-containing protein</fullName>
    </recommendedName>
</protein>
<proteinExistence type="predicted"/>
<name>A0AAU7AW71_9ACTN</name>